<dbReference type="GO" id="GO:0008168">
    <property type="term" value="F:methyltransferase activity"/>
    <property type="evidence" value="ECO:0007669"/>
    <property type="project" value="UniProtKB-KW"/>
</dbReference>
<keyword evidence="2" id="KW-0808">Transferase</keyword>
<accession>A0A9D2S5A5</accession>
<dbReference type="Pfam" id="PF18978">
    <property type="entry name" value="DUF5714"/>
    <property type="match status" value="1"/>
</dbReference>
<reference evidence="2" key="2">
    <citation type="submission" date="2021-04" db="EMBL/GenBank/DDBJ databases">
        <authorList>
            <person name="Gilroy R."/>
        </authorList>
    </citation>
    <scope>NUCLEOTIDE SEQUENCE</scope>
    <source>
        <strain evidence="2">CHK189-11263</strain>
    </source>
</reference>
<proteinExistence type="predicted"/>
<feature type="domain" description="DUF5714" evidence="1">
    <location>
        <begin position="61"/>
        <end position="231"/>
    </location>
</feature>
<evidence type="ECO:0000313" key="3">
    <source>
        <dbReference type="Proteomes" id="UP000824208"/>
    </source>
</evidence>
<dbReference type="InterPro" id="IPR043768">
    <property type="entry name" value="DUF5714"/>
</dbReference>
<protein>
    <submittedName>
        <fullName evidence="2">SAM-dependent methyltransferase</fullName>
    </submittedName>
</protein>
<gene>
    <name evidence="2" type="ORF">H9714_06615</name>
</gene>
<dbReference type="AlphaFoldDB" id="A0A9D2S5A5"/>
<keyword evidence="2" id="KW-0489">Methyltransferase</keyword>
<organism evidence="2 3">
    <name type="scientific">Candidatus Flavonifractor intestinipullorum</name>
    <dbReference type="NCBI Taxonomy" id="2838587"/>
    <lineage>
        <taxon>Bacteria</taxon>
        <taxon>Bacillati</taxon>
        <taxon>Bacillota</taxon>
        <taxon>Clostridia</taxon>
        <taxon>Eubacteriales</taxon>
        <taxon>Oscillospiraceae</taxon>
        <taxon>Flavonifractor</taxon>
    </lineage>
</organism>
<dbReference type="GO" id="GO:0032259">
    <property type="term" value="P:methylation"/>
    <property type="evidence" value="ECO:0007669"/>
    <property type="project" value="UniProtKB-KW"/>
</dbReference>
<dbReference type="Proteomes" id="UP000824208">
    <property type="component" value="Unassembled WGS sequence"/>
</dbReference>
<sequence>MPRQPNACLVCGAPLVYFTEERPMTCANCGKTCSANAACEHGHFICDACHGSAGRVAVRLRCLELTSRDPVAVALELMALPAIHMHGPEHHTLAGAALLTAYANAGGGINLEQMLRALEQRSAKVPGGTCGFWGCCGAAVSVGIFTSLVTGSTPLSGENHGLCNRMTAACLQAIGEAGGPRCCKRNTFLAITTAVPLVREALGVSMDLPEGIACTYVARNGECLGRNCPFHPLAHQPWRP</sequence>
<reference evidence="2" key="1">
    <citation type="journal article" date="2021" name="PeerJ">
        <title>Extensive microbial diversity within the chicken gut microbiome revealed by metagenomics and culture.</title>
        <authorList>
            <person name="Gilroy R."/>
            <person name="Ravi A."/>
            <person name="Getino M."/>
            <person name="Pursley I."/>
            <person name="Horton D.L."/>
            <person name="Alikhan N.F."/>
            <person name="Baker D."/>
            <person name="Gharbi K."/>
            <person name="Hall N."/>
            <person name="Watson M."/>
            <person name="Adriaenssens E.M."/>
            <person name="Foster-Nyarko E."/>
            <person name="Jarju S."/>
            <person name="Secka A."/>
            <person name="Antonio M."/>
            <person name="Oren A."/>
            <person name="Chaudhuri R.R."/>
            <person name="La Ragione R."/>
            <person name="Hildebrand F."/>
            <person name="Pallen M.J."/>
        </authorList>
    </citation>
    <scope>NUCLEOTIDE SEQUENCE</scope>
    <source>
        <strain evidence="2">CHK189-11263</strain>
    </source>
</reference>
<evidence type="ECO:0000313" key="2">
    <source>
        <dbReference type="EMBL" id="HJB57207.1"/>
    </source>
</evidence>
<evidence type="ECO:0000259" key="1">
    <source>
        <dbReference type="Pfam" id="PF18978"/>
    </source>
</evidence>
<dbReference type="EMBL" id="DWYC01000056">
    <property type="protein sequence ID" value="HJB57207.1"/>
    <property type="molecule type" value="Genomic_DNA"/>
</dbReference>
<name>A0A9D2S5A5_9FIRM</name>
<comment type="caution">
    <text evidence="2">The sequence shown here is derived from an EMBL/GenBank/DDBJ whole genome shotgun (WGS) entry which is preliminary data.</text>
</comment>